<feature type="domain" description="Bacterial transcriptional activator" evidence="3">
    <location>
        <begin position="131"/>
        <end position="212"/>
    </location>
</feature>
<dbReference type="PANTHER" id="PTHR35807">
    <property type="entry name" value="TRANSCRIPTIONAL REGULATOR REDD-RELATED"/>
    <property type="match status" value="1"/>
</dbReference>
<gene>
    <name evidence="4" type="ORF">HJG54_31520</name>
</gene>
<organism evidence="4">
    <name type="scientific">Leptolyngbya sp. NK1-12</name>
    <dbReference type="NCBI Taxonomy" id="2547451"/>
    <lineage>
        <taxon>Bacteria</taxon>
        <taxon>Bacillati</taxon>
        <taxon>Cyanobacteriota</taxon>
        <taxon>Cyanophyceae</taxon>
        <taxon>Leptolyngbyales</taxon>
        <taxon>Leptolyngbyaceae</taxon>
        <taxon>Leptolyngbya group</taxon>
        <taxon>Leptolyngbya</taxon>
    </lineage>
</organism>
<evidence type="ECO:0000259" key="3">
    <source>
        <dbReference type="Pfam" id="PF03704"/>
    </source>
</evidence>
<evidence type="ECO:0000256" key="2">
    <source>
        <dbReference type="ARBA" id="ARBA00023163"/>
    </source>
</evidence>
<dbReference type="Pfam" id="PF03704">
    <property type="entry name" value="BTAD"/>
    <property type="match status" value="1"/>
</dbReference>
<dbReference type="GO" id="GO:0006355">
    <property type="term" value="P:regulation of DNA-templated transcription"/>
    <property type="evidence" value="ECO:0007669"/>
    <property type="project" value="InterPro"/>
</dbReference>
<name>A0AA96WLS7_9CYAN</name>
<protein>
    <recommendedName>
        <fullName evidence="3">Bacterial transcriptional activator domain-containing protein</fullName>
    </recommendedName>
</protein>
<keyword evidence="2" id="KW-0804">Transcription</keyword>
<proteinExistence type="predicted"/>
<dbReference type="Gene3D" id="1.25.40.10">
    <property type="entry name" value="Tetratricopeptide repeat domain"/>
    <property type="match status" value="1"/>
</dbReference>
<reference evidence="4" key="1">
    <citation type="submission" date="2020-05" db="EMBL/GenBank/DDBJ databases">
        <authorList>
            <person name="Zhu T."/>
            <person name="Keshari N."/>
            <person name="Lu X."/>
        </authorList>
    </citation>
    <scope>NUCLEOTIDE SEQUENCE</scope>
    <source>
        <strain evidence="4">NK1-12</strain>
    </source>
</reference>
<evidence type="ECO:0000313" key="4">
    <source>
        <dbReference type="EMBL" id="WNZ27415.1"/>
    </source>
</evidence>
<dbReference type="PANTHER" id="PTHR35807:SF1">
    <property type="entry name" value="TRANSCRIPTIONAL REGULATOR REDD"/>
    <property type="match status" value="1"/>
</dbReference>
<dbReference type="EMBL" id="CP053587">
    <property type="protein sequence ID" value="WNZ27415.1"/>
    <property type="molecule type" value="Genomic_DNA"/>
</dbReference>
<dbReference type="InterPro" id="IPR036388">
    <property type="entry name" value="WH-like_DNA-bd_sf"/>
</dbReference>
<accession>A0AA96WLS7</accession>
<dbReference type="RefSeq" id="WP_316437090.1">
    <property type="nucleotide sequence ID" value="NZ_CP053587.1"/>
</dbReference>
<dbReference type="GO" id="GO:0003677">
    <property type="term" value="F:DNA binding"/>
    <property type="evidence" value="ECO:0007669"/>
    <property type="project" value="InterPro"/>
</dbReference>
<dbReference type="SUPFAM" id="SSF46894">
    <property type="entry name" value="C-terminal effector domain of the bipartite response regulators"/>
    <property type="match status" value="1"/>
</dbReference>
<dbReference type="InterPro" id="IPR016032">
    <property type="entry name" value="Sig_transdc_resp-reg_C-effctor"/>
</dbReference>
<keyword evidence="1" id="KW-0805">Transcription regulation</keyword>
<dbReference type="Gene3D" id="1.10.10.10">
    <property type="entry name" value="Winged helix-like DNA-binding domain superfamily/Winged helix DNA-binding domain"/>
    <property type="match status" value="1"/>
</dbReference>
<dbReference type="InterPro" id="IPR011990">
    <property type="entry name" value="TPR-like_helical_dom_sf"/>
</dbReference>
<sequence length="261" mass="30737">MVDITLKLLGPIEATLNGQQITFPYEKLQVLLAYLMVESNRRHHRQHLASLLWTDQDEADARSNLRKALYLLRRLLNSSPSDAPLFFTTRNTVQFNSGGNRYTLDTTVFTEQIHCYHQYVLQPSMLYASYISNLEQAIALYRGPFLGQVRLPDSKILKDWVMLHRQCFHQLAVDACTKLISYYESRHQDKAQYYMQRQHELERWNETTHQYLTPTQTSRKRHTLQQDNHRKVINRKPAAQAEKEEKDSTKTQFAKKLVLLI</sequence>
<evidence type="ECO:0000256" key="1">
    <source>
        <dbReference type="ARBA" id="ARBA00023015"/>
    </source>
</evidence>
<dbReference type="InterPro" id="IPR005158">
    <property type="entry name" value="BTAD"/>
</dbReference>
<dbReference type="InterPro" id="IPR051677">
    <property type="entry name" value="AfsR-DnrI-RedD_regulator"/>
</dbReference>
<dbReference type="AlphaFoldDB" id="A0AA96WLS7"/>